<evidence type="ECO:0000259" key="3">
    <source>
        <dbReference type="PROSITE" id="PS01031"/>
    </source>
</evidence>
<sequence>MFDLRPFRRRNDDLFERFKSAFDDMFNQDFLPAFGNDFKSLRTDITETKDAYIVQADLPGFSKDDIQIDIENNYLTIRAKRDDRLEERDEKDRIIRKERHFGEFYRSFYVNDIDQDRIEAELENGVLKITLPKISPDDESPSRRIQIK</sequence>
<reference evidence="4 5" key="1">
    <citation type="submission" date="2020-08" db="EMBL/GenBank/DDBJ databases">
        <title>Genomic Encyclopedia of Type Strains, Phase IV (KMG-IV): sequencing the most valuable type-strain genomes for metagenomic binning, comparative biology and taxonomic classification.</title>
        <authorList>
            <person name="Goeker M."/>
        </authorList>
    </citation>
    <scope>NUCLEOTIDE SEQUENCE [LARGE SCALE GENOMIC DNA]</scope>
    <source>
        <strain evidence="4 5">DSM 10633</strain>
    </source>
</reference>
<feature type="domain" description="SHSP" evidence="3">
    <location>
        <begin position="32"/>
        <end position="148"/>
    </location>
</feature>
<dbReference type="InterPro" id="IPR002068">
    <property type="entry name" value="A-crystallin/Hsp20_dom"/>
</dbReference>
<comment type="caution">
    <text evidence="4">The sequence shown here is derived from an EMBL/GenBank/DDBJ whole genome shotgun (WGS) entry which is preliminary data.</text>
</comment>
<organism evidence="4 5">
    <name type="scientific">Ureibacillus thermosphaericus</name>
    <dbReference type="NCBI Taxonomy" id="51173"/>
    <lineage>
        <taxon>Bacteria</taxon>
        <taxon>Bacillati</taxon>
        <taxon>Bacillota</taxon>
        <taxon>Bacilli</taxon>
        <taxon>Bacillales</taxon>
        <taxon>Caryophanaceae</taxon>
        <taxon>Ureibacillus</taxon>
    </lineage>
</organism>
<evidence type="ECO:0000256" key="1">
    <source>
        <dbReference type="PROSITE-ProRule" id="PRU00285"/>
    </source>
</evidence>
<name>A0A840PXX9_URETH</name>
<dbReference type="CDD" id="cd06471">
    <property type="entry name" value="ACD_LpsHSP_like"/>
    <property type="match status" value="1"/>
</dbReference>
<dbReference type="EMBL" id="JACHGZ010000014">
    <property type="protein sequence ID" value="MBB5149078.1"/>
    <property type="molecule type" value="Genomic_DNA"/>
</dbReference>
<dbReference type="SUPFAM" id="SSF49764">
    <property type="entry name" value="HSP20-like chaperones"/>
    <property type="match status" value="1"/>
</dbReference>
<dbReference type="InterPro" id="IPR008978">
    <property type="entry name" value="HSP20-like_chaperone"/>
</dbReference>
<evidence type="ECO:0000256" key="2">
    <source>
        <dbReference type="RuleBase" id="RU003616"/>
    </source>
</evidence>
<protein>
    <submittedName>
        <fullName evidence="4">HSP20 family protein</fullName>
    </submittedName>
</protein>
<dbReference type="RefSeq" id="WP_016839601.1">
    <property type="nucleotide sequence ID" value="NZ_AP018335.1"/>
</dbReference>
<dbReference type="InterPro" id="IPR031107">
    <property type="entry name" value="Small_HSP"/>
</dbReference>
<dbReference type="Pfam" id="PF00011">
    <property type="entry name" value="HSP20"/>
    <property type="match status" value="1"/>
</dbReference>
<keyword evidence="5" id="KW-1185">Reference proteome</keyword>
<comment type="similarity">
    <text evidence="1 2">Belongs to the small heat shock protein (HSP20) family.</text>
</comment>
<dbReference type="PANTHER" id="PTHR11527">
    <property type="entry name" value="HEAT-SHOCK PROTEIN 20 FAMILY MEMBER"/>
    <property type="match status" value="1"/>
</dbReference>
<proteinExistence type="inferred from homology"/>
<dbReference type="Proteomes" id="UP000557217">
    <property type="component" value="Unassembled WGS sequence"/>
</dbReference>
<dbReference type="AlphaFoldDB" id="A0A840PXX9"/>
<evidence type="ECO:0000313" key="4">
    <source>
        <dbReference type="EMBL" id="MBB5149078.1"/>
    </source>
</evidence>
<dbReference type="Gene3D" id="2.60.40.790">
    <property type="match status" value="1"/>
</dbReference>
<gene>
    <name evidence="4" type="ORF">HNR36_001465</name>
</gene>
<dbReference type="PROSITE" id="PS01031">
    <property type="entry name" value="SHSP"/>
    <property type="match status" value="1"/>
</dbReference>
<evidence type="ECO:0000313" key="5">
    <source>
        <dbReference type="Proteomes" id="UP000557217"/>
    </source>
</evidence>
<accession>A0A840PXX9</accession>